<evidence type="ECO:0000256" key="12">
    <source>
        <dbReference type="SAM" id="Phobius"/>
    </source>
</evidence>
<evidence type="ECO:0000256" key="6">
    <source>
        <dbReference type="ARBA" id="ARBA00022692"/>
    </source>
</evidence>
<feature type="domain" description="HemY N-terminal" evidence="13">
    <location>
        <begin position="28"/>
        <end position="132"/>
    </location>
</feature>
<keyword evidence="5" id="KW-0997">Cell inner membrane</keyword>
<evidence type="ECO:0000256" key="1">
    <source>
        <dbReference type="ARBA" id="ARBA00002962"/>
    </source>
</evidence>
<evidence type="ECO:0000256" key="2">
    <source>
        <dbReference type="ARBA" id="ARBA00004429"/>
    </source>
</evidence>
<feature type="transmembrane region" description="Helical" evidence="12">
    <location>
        <begin position="44"/>
        <end position="74"/>
    </location>
</feature>
<protein>
    <submittedName>
        <fullName evidence="14">HemY protein</fullName>
    </submittedName>
</protein>
<evidence type="ECO:0000256" key="7">
    <source>
        <dbReference type="ARBA" id="ARBA00022989"/>
    </source>
</evidence>
<comment type="caution">
    <text evidence="14">The sequence shown here is derived from an EMBL/GenBank/DDBJ whole genome shotgun (WGS) entry which is preliminary data.</text>
</comment>
<dbReference type="NCBIfam" id="TIGR00540">
    <property type="entry name" value="TPR_hemY_coli"/>
    <property type="match status" value="1"/>
</dbReference>
<evidence type="ECO:0000313" key="15">
    <source>
        <dbReference type="Proteomes" id="UP000294575"/>
    </source>
</evidence>
<feature type="repeat" description="TPR" evidence="10">
    <location>
        <begin position="327"/>
        <end position="360"/>
    </location>
</feature>
<evidence type="ECO:0000256" key="8">
    <source>
        <dbReference type="ARBA" id="ARBA00023136"/>
    </source>
</evidence>
<evidence type="ECO:0000256" key="10">
    <source>
        <dbReference type="PROSITE-ProRule" id="PRU00339"/>
    </source>
</evidence>
<dbReference type="UniPathway" id="UPA00252"/>
<keyword evidence="10" id="KW-0802">TPR repeat</keyword>
<sequence>MKKRTFLLLLIAILLAAGLGMLVVEHQGYVLITWKNIRFESTLWVFLACIAVLLAGLYLLRMLACAVLASLGWVNPWSARNRKKRLDEAVNQGMLEFSRGNWQPALRQLSHAAKTSPQPLPYILAAARAAEKLQQRDTADQLLEEARTRLPESDLAIILCQAELYQQRGQQEQAQQLLQNAQRHNSENPELIERLYHVLLDNRDWGGLIGLVPDLYKIKSLSEGEVKAIEQRAWQGRLQAAGDLQQLNKVWNTMSSSLHRNASTVLAYCSQLITLGHAGEAEGLLRQQLEQNVDVALLQAYAQIPHADPERALQTAEGWLRQVPDDAMALFALGRLAVQARQWGRARDYYQSSLERRPTPQVYAELARLLNQMGDYKTGNELLATGIRLLERQNGDRID</sequence>
<dbReference type="GO" id="GO:0006779">
    <property type="term" value="P:porphyrin-containing compound biosynthetic process"/>
    <property type="evidence" value="ECO:0007669"/>
    <property type="project" value="UniProtKB-KW"/>
</dbReference>
<dbReference type="OrthoDB" id="7053339at2"/>
<reference evidence="14 15" key="1">
    <citation type="submission" date="2019-03" db="EMBL/GenBank/DDBJ databases">
        <title>Genomic Encyclopedia of Type Strains, Phase IV (KMG-IV): sequencing the most valuable type-strain genomes for metagenomic binning, comparative biology and taxonomic classification.</title>
        <authorList>
            <person name="Goeker M."/>
        </authorList>
    </citation>
    <scope>NUCLEOTIDE SEQUENCE [LARGE SCALE GENOMIC DNA]</scope>
    <source>
        <strain evidence="14 15">DSM 28679</strain>
    </source>
</reference>
<dbReference type="SMART" id="SM00028">
    <property type="entry name" value="TPR"/>
    <property type="match status" value="3"/>
</dbReference>
<accession>A0A4R6U1Y6</accession>
<evidence type="ECO:0000256" key="3">
    <source>
        <dbReference type="ARBA" id="ARBA00004744"/>
    </source>
</evidence>
<dbReference type="EMBL" id="SNYK01000002">
    <property type="protein sequence ID" value="TDQ39342.1"/>
    <property type="molecule type" value="Genomic_DNA"/>
</dbReference>
<proteinExistence type="predicted"/>
<organism evidence="14 15">
    <name type="scientific">Thiopseudomonas denitrificans</name>
    <dbReference type="NCBI Taxonomy" id="1501432"/>
    <lineage>
        <taxon>Bacteria</taxon>
        <taxon>Pseudomonadati</taxon>
        <taxon>Pseudomonadota</taxon>
        <taxon>Gammaproteobacteria</taxon>
        <taxon>Pseudomonadales</taxon>
        <taxon>Pseudomonadaceae</taxon>
        <taxon>Thiopseudomonas</taxon>
    </lineage>
</organism>
<evidence type="ECO:0000256" key="9">
    <source>
        <dbReference type="ARBA" id="ARBA00023244"/>
    </source>
</evidence>
<dbReference type="InterPro" id="IPR019734">
    <property type="entry name" value="TPR_rpt"/>
</dbReference>
<dbReference type="GO" id="GO:0042168">
    <property type="term" value="P:heme metabolic process"/>
    <property type="evidence" value="ECO:0007669"/>
    <property type="project" value="InterPro"/>
</dbReference>
<keyword evidence="7 12" id="KW-1133">Transmembrane helix</keyword>
<dbReference type="Proteomes" id="UP000294575">
    <property type="component" value="Unassembled WGS sequence"/>
</dbReference>
<evidence type="ECO:0000256" key="11">
    <source>
        <dbReference type="SAM" id="Coils"/>
    </source>
</evidence>
<evidence type="ECO:0000256" key="4">
    <source>
        <dbReference type="ARBA" id="ARBA00022475"/>
    </source>
</evidence>
<dbReference type="Gene3D" id="1.25.40.10">
    <property type="entry name" value="Tetratricopeptide repeat domain"/>
    <property type="match status" value="2"/>
</dbReference>
<dbReference type="AlphaFoldDB" id="A0A4R6U1Y6"/>
<keyword evidence="4" id="KW-1003">Cell membrane</keyword>
<dbReference type="GO" id="GO:0005886">
    <property type="term" value="C:plasma membrane"/>
    <property type="evidence" value="ECO:0007669"/>
    <property type="project" value="UniProtKB-SubCell"/>
</dbReference>
<comment type="subcellular location">
    <subcellularLocation>
        <location evidence="2">Cell inner membrane</location>
        <topology evidence="2">Multi-pass membrane protein</topology>
    </subcellularLocation>
</comment>
<dbReference type="InterPro" id="IPR005254">
    <property type="entry name" value="Heme_biosyn_assoc_TPR_pro"/>
</dbReference>
<feature type="coiled-coil region" evidence="11">
    <location>
        <begin position="129"/>
        <end position="194"/>
    </location>
</feature>
<keyword evidence="15" id="KW-1185">Reference proteome</keyword>
<dbReference type="InterPro" id="IPR010817">
    <property type="entry name" value="HemY_N"/>
</dbReference>
<gene>
    <name evidence="14" type="ORF">DFQ45_10230</name>
</gene>
<evidence type="ECO:0000256" key="5">
    <source>
        <dbReference type="ARBA" id="ARBA00022519"/>
    </source>
</evidence>
<dbReference type="Pfam" id="PF07219">
    <property type="entry name" value="HemY_N"/>
    <property type="match status" value="1"/>
</dbReference>
<keyword evidence="6 12" id="KW-0812">Transmembrane</keyword>
<keyword evidence="8 12" id="KW-0472">Membrane</keyword>
<evidence type="ECO:0000259" key="13">
    <source>
        <dbReference type="Pfam" id="PF07219"/>
    </source>
</evidence>
<dbReference type="InterPro" id="IPR011990">
    <property type="entry name" value="TPR-like_helical_dom_sf"/>
</dbReference>
<dbReference type="SUPFAM" id="SSF48452">
    <property type="entry name" value="TPR-like"/>
    <property type="match status" value="1"/>
</dbReference>
<keyword evidence="9" id="KW-0627">Porphyrin biosynthesis</keyword>
<dbReference type="RefSeq" id="WP_133539607.1">
    <property type="nucleotide sequence ID" value="NZ_SNYK01000002.1"/>
</dbReference>
<name>A0A4R6U1Y6_9GAMM</name>
<keyword evidence="11" id="KW-0175">Coiled coil</keyword>
<evidence type="ECO:0000313" key="14">
    <source>
        <dbReference type="EMBL" id="TDQ39342.1"/>
    </source>
</evidence>
<comment type="function">
    <text evidence="1">Involved in a late step of protoheme IX synthesis.</text>
</comment>
<dbReference type="PROSITE" id="PS50005">
    <property type="entry name" value="TPR"/>
    <property type="match status" value="1"/>
</dbReference>
<comment type="pathway">
    <text evidence="3">Porphyrin-containing compound metabolism; protoheme biosynthesis.</text>
</comment>